<dbReference type="HAMAP" id="MF_01807">
    <property type="entry name" value="Recomb_XerD"/>
    <property type="match status" value="1"/>
</dbReference>
<organism evidence="14 15">
    <name type="scientific">Actinotignum urinale</name>
    <dbReference type="NCBI Taxonomy" id="190146"/>
    <lineage>
        <taxon>Bacteria</taxon>
        <taxon>Bacillati</taxon>
        <taxon>Actinomycetota</taxon>
        <taxon>Actinomycetes</taxon>
        <taxon>Actinomycetales</taxon>
        <taxon>Actinomycetaceae</taxon>
        <taxon>Actinotignum</taxon>
    </lineage>
</organism>
<dbReference type="InterPro" id="IPR044068">
    <property type="entry name" value="CB"/>
</dbReference>
<feature type="active site" evidence="11">
    <location>
        <position position="156"/>
    </location>
</feature>
<dbReference type="NCBIfam" id="NF001399">
    <property type="entry name" value="PRK00283.1"/>
    <property type="match status" value="1"/>
</dbReference>
<evidence type="ECO:0000256" key="1">
    <source>
        <dbReference type="ARBA" id="ARBA00004496"/>
    </source>
</evidence>
<sequence>MTNDNGRRVTSPFSSALRQFFGHLSVERALSTNTLAAYRRDLKKYVTHLENRGVNQLEKITEEDVESLPESLETMAPASVARCVVAVRTFHKFLYDEGILEKNPAAFAHPPSTPLRLPKALSIEEIQALLDAKSADDPISLRDRALLEILYGTGARISEAVNLTADDIDTESGFIRYFGKGRKERIVPLGSYAVTALEAYIVRARPVLAAKGSGTSVLFLNKRGRPLSRQSAWGIIQEASEIAGLGKKVSPHSLRHSFATHLLQGGADVRIVQEMLGHSSVTTTQIYTRVTRDTMREVYATAHPRALHT</sequence>
<evidence type="ECO:0000256" key="2">
    <source>
        <dbReference type="ARBA" id="ARBA00010450"/>
    </source>
</evidence>
<dbReference type="NCBIfam" id="TIGR02225">
    <property type="entry name" value="recomb_XerD"/>
    <property type="match status" value="1"/>
</dbReference>
<dbReference type="InterPro" id="IPR023009">
    <property type="entry name" value="Tyrosine_recombinase_XerC/XerD"/>
</dbReference>
<dbReference type="PROSITE" id="PS51898">
    <property type="entry name" value="TYR_RECOMBINASE"/>
    <property type="match status" value="1"/>
</dbReference>
<dbReference type="PANTHER" id="PTHR30349:SF81">
    <property type="entry name" value="TYROSINE RECOMBINASE XERC"/>
    <property type="match status" value="1"/>
</dbReference>
<feature type="active site" evidence="11">
    <location>
        <position position="255"/>
    </location>
</feature>
<dbReference type="InterPro" id="IPR050090">
    <property type="entry name" value="Tyrosine_recombinase_XerCD"/>
</dbReference>
<feature type="active site" description="O-(3'-phospho-DNA)-tyrosine intermediate" evidence="11">
    <location>
        <position position="287"/>
    </location>
</feature>
<dbReference type="InterPro" id="IPR011932">
    <property type="entry name" value="Recomb_XerD"/>
</dbReference>
<dbReference type="Proteomes" id="UP001275049">
    <property type="component" value="Unassembled WGS sequence"/>
</dbReference>
<evidence type="ECO:0000256" key="10">
    <source>
        <dbReference type="ARBA" id="ARBA00023306"/>
    </source>
</evidence>
<dbReference type="PANTHER" id="PTHR30349">
    <property type="entry name" value="PHAGE INTEGRASE-RELATED"/>
    <property type="match status" value="1"/>
</dbReference>
<evidence type="ECO:0000256" key="11">
    <source>
        <dbReference type="HAMAP-Rule" id="MF_01807"/>
    </source>
</evidence>
<dbReference type="Gene3D" id="1.10.150.130">
    <property type="match status" value="1"/>
</dbReference>
<feature type="active site" evidence="11">
    <location>
        <position position="180"/>
    </location>
</feature>
<dbReference type="Gene3D" id="1.10.443.10">
    <property type="entry name" value="Intergrase catalytic core"/>
    <property type="match status" value="1"/>
</dbReference>
<dbReference type="RefSeq" id="WP_320755331.1">
    <property type="nucleotide sequence ID" value="NZ_JAWNGA010000010.1"/>
</dbReference>
<evidence type="ECO:0000256" key="8">
    <source>
        <dbReference type="ARBA" id="ARBA00023125"/>
    </source>
</evidence>
<comment type="caution">
    <text evidence="14">The sequence shown here is derived from an EMBL/GenBank/DDBJ whole genome shotgun (WGS) entry which is preliminary data.</text>
</comment>
<accession>A0ABU5G7K1</accession>
<dbReference type="InterPro" id="IPR010998">
    <property type="entry name" value="Integrase_recombinase_N"/>
</dbReference>
<evidence type="ECO:0000313" key="15">
    <source>
        <dbReference type="Proteomes" id="UP001275049"/>
    </source>
</evidence>
<dbReference type="InterPro" id="IPR011010">
    <property type="entry name" value="DNA_brk_join_enz"/>
</dbReference>
<dbReference type="InterPro" id="IPR013762">
    <property type="entry name" value="Integrase-like_cat_sf"/>
</dbReference>
<feature type="domain" description="Core-binding (CB)" evidence="13">
    <location>
        <begin position="11"/>
        <end position="95"/>
    </location>
</feature>
<keyword evidence="15" id="KW-1185">Reference proteome</keyword>
<feature type="active site" evidence="11">
    <location>
        <position position="278"/>
    </location>
</feature>
<keyword evidence="4 11" id="KW-0963">Cytoplasm</keyword>
<dbReference type="CDD" id="cd00798">
    <property type="entry name" value="INT_XerDC_C"/>
    <property type="match status" value="1"/>
</dbReference>
<evidence type="ECO:0000259" key="12">
    <source>
        <dbReference type="PROSITE" id="PS51898"/>
    </source>
</evidence>
<evidence type="ECO:0000313" key="14">
    <source>
        <dbReference type="EMBL" id="MDY5133323.1"/>
    </source>
</evidence>
<keyword evidence="6 11" id="KW-0159">Chromosome partition</keyword>
<dbReference type="PROSITE" id="PS51900">
    <property type="entry name" value="CB"/>
    <property type="match status" value="1"/>
</dbReference>
<dbReference type="SUPFAM" id="SSF56349">
    <property type="entry name" value="DNA breaking-rejoining enzymes"/>
    <property type="match status" value="1"/>
</dbReference>
<comment type="subunit">
    <text evidence="11">Forms a cyclic heterotetrameric complex composed of two molecules of XerC and two molecules of XerD.</text>
</comment>
<dbReference type="HAMAP" id="MF_01808">
    <property type="entry name" value="Recomb_XerC_XerD"/>
    <property type="match status" value="1"/>
</dbReference>
<keyword evidence="5 11" id="KW-0132">Cell division</keyword>
<keyword evidence="9 11" id="KW-0233">DNA recombination</keyword>
<keyword evidence="7 11" id="KW-0229">DNA integration</keyword>
<proteinExistence type="inferred from homology"/>
<gene>
    <name evidence="11 14" type="primary">xerD</name>
    <name evidence="14" type="ORF">R6G86_06190</name>
</gene>
<evidence type="ECO:0000256" key="4">
    <source>
        <dbReference type="ARBA" id="ARBA00022490"/>
    </source>
</evidence>
<name>A0ABU5G7K1_9ACTO</name>
<evidence type="ECO:0000256" key="6">
    <source>
        <dbReference type="ARBA" id="ARBA00022829"/>
    </source>
</evidence>
<dbReference type="EMBL" id="JAWNGA010000010">
    <property type="protein sequence ID" value="MDY5133323.1"/>
    <property type="molecule type" value="Genomic_DNA"/>
</dbReference>
<evidence type="ECO:0000256" key="7">
    <source>
        <dbReference type="ARBA" id="ARBA00022908"/>
    </source>
</evidence>
<dbReference type="Pfam" id="PF02899">
    <property type="entry name" value="Phage_int_SAM_1"/>
    <property type="match status" value="1"/>
</dbReference>
<feature type="domain" description="Tyr recombinase" evidence="12">
    <location>
        <begin position="116"/>
        <end position="300"/>
    </location>
</feature>
<protein>
    <recommendedName>
        <fullName evidence="3 11">Tyrosine recombinase XerD</fullName>
    </recommendedName>
</protein>
<evidence type="ECO:0000256" key="9">
    <source>
        <dbReference type="ARBA" id="ARBA00023172"/>
    </source>
</evidence>
<dbReference type="SUPFAM" id="SSF47823">
    <property type="entry name" value="lambda integrase-like, N-terminal domain"/>
    <property type="match status" value="1"/>
</dbReference>
<reference evidence="14 15" key="1">
    <citation type="submission" date="2023-10" db="EMBL/GenBank/DDBJ databases">
        <title>Whole Genome based description of the genera Actinobaculum and Actinotignum reveals a complex phylogenetic relationship within the species included in the genus Actinotignum.</title>
        <authorList>
            <person name="Jensen C.S."/>
            <person name="Dargis R."/>
            <person name="Kemp M."/>
            <person name="Christensen J.J."/>
        </authorList>
    </citation>
    <scope>NUCLEOTIDE SEQUENCE [LARGE SCALE GENOMIC DNA]</scope>
    <source>
        <strain evidence="14 15">SLA_B974</strain>
    </source>
</reference>
<dbReference type="InterPro" id="IPR004107">
    <property type="entry name" value="Integrase_SAM-like_N"/>
</dbReference>
<keyword evidence="10 11" id="KW-0131">Cell cycle</keyword>
<comment type="similarity">
    <text evidence="2 11">Belongs to the 'phage' integrase family. XerD subfamily.</text>
</comment>
<dbReference type="InterPro" id="IPR002104">
    <property type="entry name" value="Integrase_catalytic"/>
</dbReference>
<keyword evidence="8 11" id="KW-0238">DNA-binding</keyword>
<evidence type="ECO:0000256" key="5">
    <source>
        <dbReference type="ARBA" id="ARBA00022618"/>
    </source>
</evidence>
<evidence type="ECO:0000259" key="13">
    <source>
        <dbReference type="PROSITE" id="PS51900"/>
    </source>
</evidence>
<evidence type="ECO:0000256" key="3">
    <source>
        <dbReference type="ARBA" id="ARBA00015810"/>
    </source>
</evidence>
<comment type="subcellular location">
    <subcellularLocation>
        <location evidence="1 11">Cytoplasm</location>
    </subcellularLocation>
</comment>
<feature type="active site" evidence="11">
    <location>
        <position position="252"/>
    </location>
</feature>
<dbReference type="Pfam" id="PF00589">
    <property type="entry name" value="Phage_integrase"/>
    <property type="match status" value="1"/>
</dbReference>
<comment type="function">
    <text evidence="11">Site-specific tyrosine recombinase, which acts by catalyzing the cutting and rejoining of the recombining DNA molecules. The XerC-XerD complex is essential to convert dimers of the bacterial chromosome into monomers to permit their segregation at cell division. It also contributes to the segregational stability of plasmids.</text>
</comment>